<dbReference type="EMBL" id="BMUB01000035">
    <property type="protein sequence ID" value="GGV05118.1"/>
    <property type="molecule type" value="Genomic_DNA"/>
</dbReference>
<gene>
    <name evidence="9" type="primary">mmr</name>
    <name evidence="9" type="ORF">GCM10010502_69950</name>
    <name evidence="10" type="ORF">HS99_0008100</name>
</gene>
<comment type="subcellular location">
    <subcellularLocation>
        <location evidence="1">Cell membrane</location>
        <topology evidence="1">Multi-pass membrane protein</topology>
    </subcellularLocation>
</comment>
<feature type="compositionally biased region" description="Low complexity" evidence="6">
    <location>
        <begin position="12"/>
        <end position="24"/>
    </location>
</feature>
<reference evidence="10 11" key="2">
    <citation type="submission" date="2014-07" db="EMBL/GenBank/DDBJ databases">
        <authorList>
            <person name="Zhang J.E."/>
            <person name="Yang H."/>
            <person name="Guo J."/>
            <person name="Deng Z."/>
            <person name="Luo H."/>
            <person name="Luo M."/>
            <person name="Zhao B."/>
        </authorList>
    </citation>
    <scope>NUCLEOTIDE SEQUENCE [LARGE SCALE GENOMIC DNA]</scope>
    <source>
        <strain evidence="10">ATCC 10762</strain>
        <strain evidence="11">ATCC 10762 / DSM 40127 / CCM 3239 / JCM 4008 / LMG 5968 / NBRC 12843 / NCIMB 8234 / A-377</strain>
    </source>
</reference>
<keyword evidence="2 7" id="KW-0812">Transmembrane</keyword>
<feature type="domain" description="Major facilitator superfamily (MFS) profile" evidence="8">
    <location>
        <begin position="26"/>
        <end position="465"/>
    </location>
</feature>
<dbReference type="Gene3D" id="1.20.1250.20">
    <property type="entry name" value="MFS general substrate transporter like domains"/>
    <property type="match status" value="1"/>
</dbReference>
<feature type="transmembrane region" description="Helical" evidence="7">
    <location>
        <begin position="92"/>
        <end position="111"/>
    </location>
</feature>
<keyword evidence="11" id="KW-1185">Reference proteome</keyword>
<organism evidence="10 11">
    <name type="scientific">Kitasatospora aureofaciens</name>
    <name type="common">Streptomyces aureofaciens</name>
    <dbReference type="NCBI Taxonomy" id="1894"/>
    <lineage>
        <taxon>Bacteria</taxon>
        <taxon>Bacillati</taxon>
        <taxon>Actinomycetota</taxon>
        <taxon>Actinomycetes</taxon>
        <taxon>Kitasatosporales</taxon>
        <taxon>Streptomycetaceae</taxon>
        <taxon>Kitasatospora</taxon>
    </lineage>
</organism>
<dbReference type="InterPro" id="IPR011701">
    <property type="entry name" value="MFS"/>
</dbReference>
<dbReference type="GO" id="GO:0046677">
    <property type="term" value="P:response to antibiotic"/>
    <property type="evidence" value="ECO:0007669"/>
    <property type="project" value="UniProtKB-KW"/>
</dbReference>
<feature type="transmembrane region" description="Helical" evidence="7">
    <location>
        <begin position="68"/>
        <end position="87"/>
    </location>
</feature>
<reference evidence="11" key="4">
    <citation type="submission" date="2016-08" db="EMBL/GenBank/DDBJ databases">
        <title>Sequencing, assembly and comparative genomics of S. aureofaciens ATCC 10762.</title>
        <authorList>
            <person name="Gradnigo J.S."/>
            <person name="Johnson N."/>
            <person name="Somerville G.A."/>
        </authorList>
    </citation>
    <scope>NUCLEOTIDE SEQUENCE [LARGE SCALE GENOMIC DNA]</scope>
    <source>
        <strain evidence="11">ATCC 10762 / DSM 40127 / CCM 3239 / JCM 4008 / LMG 5968 / NBRC 12843 / NCIMB 8234 / A-377</strain>
    </source>
</reference>
<reference evidence="9" key="5">
    <citation type="submission" date="2020-09" db="EMBL/GenBank/DDBJ databases">
        <authorList>
            <person name="Sun Q."/>
            <person name="Ohkuma M."/>
        </authorList>
    </citation>
    <scope>NUCLEOTIDE SEQUENCE</scope>
    <source>
        <strain evidence="9">JCM 4434</strain>
    </source>
</reference>
<dbReference type="PANTHER" id="PTHR42718:SF40">
    <property type="entry name" value="METHYLENOMYCIN A RESISTANCE PROTEIN"/>
    <property type="match status" value="1"/>
</dbReference>
<evidence type="ECO:0000256" key="2">
    <source>
        <dbReference type="ARBA" id="ARBA00022692"/>
    </source>
</evidence>
<name>A0A1E7N540_KITAU</name>
<dbReference type="GO" id="GO:0022857">
    <property type="term" value="F:transmembrane transporter activity"/>
    <property type="evidence" value="ECO:0007669"/>
    <property type="project" value="InterPro"/>
</dbReference>
<accession>A0A8H9I1Q3</accession>
<evidence type="ECO:0000313" key="9">
    <source>
        <dbReference type="EMBL" id="GGV05118.1"/>
    </source>
</evidence>
<dbReference type="GO" id="GO:0005886">
    <property type="term" value="C:plasma membrane"/>
    <property type="evidence" value="ECO:0007669"/>
    <property type="project" value="UniProtKB-SubCell"/>
</dbReference>
<evidence type="ECO:0000256" key="5">
    <source>
        <dbReference type="ARBA" id="ARBA00023251"/>
    </source>
</evidence>
<protein>
    <submittedName>
        <fullName evidence="10">MFS transporter</fullName>
    </submittedName>
    <submittedName>
        <fullName evidence="9">Methylenomycin A resistance protein</fullName>
    </submittedName>
</protein>
<accession>A0A1E7N540</accession>
<keyword evidence="5" id="KW-0046">Antibiotic resistance</keyword>
<evidence type="ECO:0000313" key="11">
    <source>
        <dbReference type="Proteomes" id="UP000037395"/>
    </source>
</evidence>
<dbReference type="InterPro" id="IPR020846">
    <property type="entry name" value="MFS_dom"/>
</dbReference>
<feature type="transmembrane region" description="Helical" evidence="7">
    <location>
        <begin position="152"/>
        <end position="175"/>
    </location>
</feature>
<dbReference type="PANTHER" id="PTHR42718">
    <property type="entry name" value="MAJOR FACILITATOR SUPERFAMILY MULTIDRUG TRANSPORTER MFSC"/>
    <property type="match status" value="1"/>
</dbReference>
<dbReference type="GeneID" id="97489869"/>
<evidence type="ECO:0000256" key="1">
    <source>
        <dbReference type="ARBA" id="ARBA00004651"/>
    </source>
</evidence>
<feature type="transmembrane region" description="Helical" evidence="7">
    <location>
        <begin position="310"/>
        <end position="333"/>
    </location>
</feature>
<feature type="transmembrane region" description="Helical" evidence="7">
    <location>
        <begin position="213"/>
        <end position="231"/>
    </location>
</feature>
<dbReference type="Proteomes" id="UP000610124">
    <property type="component" value="Unassembled WGS sequence"/>
</dbReference>
<dbReference type="SUPFAM" id="SSF103473">
    <property type="entry name" value="MFS general substrate transporter"/>
    <property type="match status" value="1"/>
</dbReference>
<dbReference type="Proteomes" id="UP000037395">
    <property type="component" value="Unassembled WGS sequence"/>
</dbReference>
<feature type="transmembrane region" description="Helical" evidence="7">
    <location>
        <begin position="416"/>
        <end position="433"/>
    </location>
</feature>
<dbReference type="CDD" id="cd17321">
    <property type="entry name" value="MFS_MMR_MDR_like"/>
    <property type="match status" value="1"/>
</dbReference>
<feature type="transmembrane region" description="Helical" evidence="7">
    <location>
        <begin position="439"/>
        <end position="461"/>
    </location>
</feature>
<evidence type="ECO:0000259" key="8">
    <source>
        <dbReference type="PROSITE" id="PS50850"/>
    </source>
</evidence>
<keyword evidence="4 7" id="KW-0472">Membrane</keyword>
<feature type="transmembrane region" description="Helical" evidence="7">
    <location>
        <begin position="345"/>
        <end position="363"/>
    </location>
</feature>
<evidence type="ECO:0000256" key="7">
    <source>
        <dbReference type="SAM" id="Phobius"/>
    </source>
</evidence>
<evidence type="ECO:0000256" key="4">
    <source>
        <dbReference type="ARBA" id="ARBA00023136"/>
    </source>
</evidence>
<evidence type="ECO:0000313" key="10">
    <source>
        <dbReference type="EMBL" id="OEV35821.1"/>
    </source>
</evidence>
<feature type="transmembrane region" description="Helical" evidence="7">
    <location>
        <begin position="27"/>
        <end position="48"/>
    </location>
</feature>
<dbReference type="PROSITE" id="PS50850">
    <property type="entry name" value="MFS"/>
    <property type="match status" value="1"/>
</dbReference>
<dbReference type="RefSeq" id="WP_030556860.1">
    <property type="nucleotide sequence ID" value="NZ_BMUB01000035.1"/>
</dbReference>
<feature type="transmembrane region" description="Helical" evidence="7">
    <location>
        <begin position="117"/>
        <end position="140"/>
    </location>
</feature>
<feature type="region of interest" description="Disordered" evidence="6">
    <location>
        <begin position="1"/>
        <end position="24"/>
    </location>
</feature>
<evidence type="ECO:0000256" key="3">
    <source>
        <dbReference type="ARBA" id="ARBA00022989"/>
    </source>
</evidence>
<dbReference type="KEGG" id="kau:B6264_20875"/>
<feature type="transmembrane region" description="Helical" evidence="7">
    <location>
        <begin position="279"/>
        <end position="304"/>
    </location>
</feature>
<dbReference type="AlphaFoldDB" id="A0A1E7N540"/>
<feature type="transmembrane region" description="Helical" evidence="7">
    <location>
        <begin position="237"/>
        <end position="258"/>
    </location>
</feature>
<dbReference type="OrthoDB" id="9781469at2"/>
<feature type="transmembrane region" description="Helical" evidence="7">
    <location>
        <begin position="181"/>
        <end position="201"/>
    </location>
</feature>
<dbReference type="EMBL" id="JPRF03000032">
    <property type="protein sequence ID" value="OEV35821.1"/>
    <property type="molecule type" value="Genomic_DNA"/>
</dbReference>
<evidence type="ECO:0000256" key="6">
    <source>
        <dbReference type="SAM" id="MobiDB-lite"/>
    </source>
</evidence>
<dbReference type="Gene3D" id="1.20.1720.10">
    <property type="entry name" value="Multidrug resistance protein D"/>
    <property type="match status" value="1"/>
</dbReference>
<dbReference type="Pfam" id="PF07690">
    <property type="entry name" value="MFS_1"/>
    <property type="match status" value="1"/>
</dbReference>
<keyword evidence="3 7" id="KW-1133">Transmembrane helix</keyword>
<feature type="transmembrane region" description="Helical" evidence="7">
    <location>
        <begin position="369"/>
        <end position="395"/>
    </location>
</feature>
<reference evidence="10" key="3">
    <citation type="submission" date="2016-08" db="EMBL/GenBank/DDBJ databases">
        <title>Sequencing, Assembly and Comparative Genomics of S. aureofaciens ATCC 10762.</title>
        <authorList>
            <person name="Gradnigo J.S."/>
            <person name="Johnson N."/>
            <person name="Somerville G.A."/>
        </authorList>
    </citation>
    <scope>NUCLEOTIDE SEQUENCE [LARGE SCALE GENOMIC DNA]</scope>
    <source>
        <strain evidence="10">ATCC 10762</strain>
    </source>
</reference>
<comment type="caution">
    <text evidence="10">The sequence shown here is derived from an EMBL/GenBank/DDBJ whole genome shotgun (WGS) entry which is preliminary data.</text>
</comment>
<sequence>MTTAETRLAQTGAPASAPPDSSSGPKIAALATGFVMATLDVTIVNVAGATLQERLGATLTQLTWVVDGYILTFASLLMLAGGLANWLGAKRVYMGGMGLFLLASLGCALANTPELLIAARMLQGAGAALFMPSSLSLLVFSFPEKRRRTKMLGLWSAIVATSSGVGPTLGGLMVGSLGWQSVFLLNLPIGVIGMLMTRRFIAAPEARGDRPAPFGHLVWIVTLAAVSFALIEAPQLGWAATPVVVSYAVALVAAAVLVRRERSSDKLVMPWTLFRHPGFSGANLVGFFFNFAFFGTIFMLGLFFQHAQGASPFVAGLELIPITVLSPVANVVYSKISERYANGPLLTVFLLIAGVCSLGLTAISASTPYWIIAVGIGVACLGSGIVSPGMTAAMVDSAGPEHANVAGSVLNANRQIGSLVGIAVVGVVLHATPDWSRGASVSFVLVGVAYLLGAGCAWRLVAHSERRTEAAAAPAPART</sequence>
<dbReference type="InterPro" id="IPR036259">
    <property type="entry name" value="MFS_trans_sf"/>
</dbReference>
<reference evidence="9" key="1">
    <citation type="journal article" date="2014" name="Int. J. Syst. Evol. Microbiol.">
        <title>Complete genome sequence of Corynebacterium casei LMG S-19264T (=DSM 44701T), isolated from a smear-ripened cheese.</title>
        <authorList>
            <consortium name="US DOE Joint Genome Institute (JGI-PGF)"/>
            <person name="Walter F."/>
            <person name="Albersmeier A."/>
            <person name="Kalinowski J."/>
            <person name="Ruckert C."/>
        </authorList>
    </citation>
    <scope>NUCLEOTIDE SEQUENCE</scope>
    <source>
        <strain evidence="9">JCM 4434</strain>
    </source>
</reference>
<proteinExistence type="predicted"/>